<dbReference type="PANTHER" id="PTHR10161:SF36">
    <property type="entry name" value="PURPLE ACID PHOSPHATASE 3"/>
    <property type="match status" value="1"/>
</dbReference>
<dbReference type="Proteomes" id="UP000447434">
    <property type="component" value="Chromosome 13"/>
</dbReference>
<keyword evidence="4" id="KW-1185">Reference proteome</keyword>
<proteinExistence type="predicted"/>
<gene>
    <name evidence="3" type="ORF">Lalb_Chr13g0293601</name>
</gene>
<evidence type="ECO:0000313" key="4">
    <source>
        <dbReference type="Proteomes" id="UP000447434"/>
    </source>
</evidence>
<dbReference type="AlphaFoldDB" id="A0A6A4PHN7"/>
<sequence length="81" mass="9157">MNFSKIQFMTSGGGSMALKGIVPKWDPKELKFYHNGEGFMSVQITQIKGNCVKNCFGPKTKLDIAFYDVDGKVLYNWNKSK</sequence>
<keyword evidence="2" id="KW-0378">Hydrolase</keyword>
<dbReference type="GO" id="GO:0016787">
    <property type="term" value="F:hydrolase activity"/>
    <property type="evidence" value="ECO:0007669"/>
    <property type="project" value="UniProtKB-KW"/>
</dbReference>
<reference evidence="4" key="1">
    <citation type="journal article" date="2020" name="Nat. Commun.">
        <title>Genome sequence of the cluster root forming white lupin.</title>
        <authorList>
            <person name="Hufnagel B."/>
            <person name="Marques A."/>
            <person name="Soriano A."/>
            <person name="Marques L."/>
            <person name="Divol F."/>
            <person name="Doumas P."/>
            <person name="Sallet E."/>
            <person name="Mancinotti D."/>
            <person name="Carrere S."/>
            <person name="Marande W."/>
            <person name="Arribat S."/>
            <person name="Keller J."/>
            <person name="Huneau C."/>
            <person name="Blein T."/>
            <person name="Aime D."/>
            <person name="Laguerre M."/>
            <person name="Taylor J."/>
            <person name="Schubert V."/>
            <person name="Nelson M."/>
            <person name="Geu-Flores F."/>
            <person name="Crespi M."/>
            <person name="Gallardo-Guerrero K."/>
            <person name="Delaux P.-M."/>
            <person name="Salse J."/>
            <person name="Berges H."/>
            <person name="Guyot R."/>
            <person name="Gouzy J."/>
            <person name="Peret B."/>
        </authorList>
    </citation>
    <scope>NUCLEOTIDE SEQUENCE [LARGE SCALE GENOMIC DNA]</scope>
    <source>
        <strain evidence="4">cv. Amiga</strain>
    </source>
</reference>
<evidence type="ECO:0000256" key="2">
    <source>
        <dbReference type="ARBA" id="ARBA00022801"/>
    </source>
</evidence>
<keyword evidence="1" id="KW-0732">Signal</keyword>
<organism evidence="3 4">
    <name type="scientific">Lupinus albus</name>
    <name type="common">White lupine</name>
    <name type="synonym">Lupinus termis</name>
    <dbReference type="NCBI Taxonomy" id="3870"/>
    <lineage>
        <taxon>Eukaryota</taxon>
        <taxon>Viridiplantae</taxon>
        <taxon>Streptophyta</taxon>
        <taxon>Embryophyta</taxon>
        <taxon>Tracheophyta</taxon>
        <taxon>Spermatophyta</taxon>
        <taxon>Magnoliopsida</taxon>
        <taxon>eudicotyledons</taxon>
        <taxon>Gunneridae</taxon>
        <taxon>Pentapetalae</taxon>
        <taxon>rosids</taxon>
        <taxon>fabids</taxon>
        <taxon>Fabales</taxon>
        <taxon>Fabaceae</taxon>
        <taxon>Papilionoideae</taxon>
        <taxon>50 kb inversion clade</taxon>
        <taxon>genistoids sensu lato</taxon>
        <taxon>core genistoids</taxon>
        <taxon>Genisteae</taxon>
        <taxon>Lupinus</taxon>
    </lineage>
</organism>
<accession>A0A6A4PHN7</accession>
<evidence type="ECO:0000313" key="3">
    <source>
        <dbReference type="EMBL" id="KAE9601045.1"/>
    </source>
</evidence>
<comment type="caution">
    <text evidence="3">The sequence shown here is derived from an EMBL/GenBank/DDBJ whole genome shotgun (WGS) entry which is preliminary data.</text>
</comment>
<name>A0A6A4PHN7_LUPAL</name>
<protein>
    <submittedName>
        <fullName evidence="3">Putative Acid phosphatase</fullName>
    </submittedName>
</protein>
<dbReference type="PANTHER" id="PTHR10161">
    <property type="entry name" value="TARTRATE-RESISTANT ACID PHOSPHATASE TYPE 5"/>
    <property type="match status" value="1"/>
</dbReference>
<evidence type="ECO:0000256" key="1">
    <source>
        <dbReference type="ARBA" id="ARBA00022729"/>
    </source>
</evidence>
<dbReference type="EMBL" id="WOCE01000013">
    <property type="protein sequence ID" value="KAE9601045.1"/>
    <property type="molecule type" value="Genomic_DNA"/>
</dbReference>
<dbReference type="InterPro" id="IPR051558">
    <property type="entry name" value="Metallophosphoesterase_PAP"/>
</dbReference>
<dbReference type="OrthoDB" id="411211at2759"/>